<gene>
    <name evidence="1" type="ORF">VTL71DRAFT_11737</name>
</gene>
<evidence type="ECO:0000313" key="1">
    <source>
        <dbReference type="EMBL" id="KAL2072394.1"/>
    </source>
</evidence>
<sequence>MRFWESFWEFGPTTHSRLCPVASGKIIWRQYHVVQNIAEMRAKIMGVAIGSCVWNGCSGWCLDVLPCNRQGAMKQGDASYIYLTYQVN</sequence>
<name>A0ABR4CTI4_9HELO</name>
<keyword evidence="2" id="KW-1185">Reference proteome</keyword>
<dbReference type="EMBL" id="JAZHXI010000004">
    <property type="protein sequence ID" value="KAL2072394.1"/>
    <property type="molecule type" value="Genomic_DNA"/>
</dbReference>
<evidence type="ECO:0000313" key="2">
    <source>
        <dbReference type="Proteomes" id="UP001595075"/>
    </source>
</evidence>
<proteinExistence type="predicted"/>
<comment type="caution">
    <text evidence="1">The sequence shown here is derived from an EMBL/GenBank/DDBJ whole genome shotgun (WGS) entry which is preliminary data.</text>
</comment>
<accession>A0ABR4CTI4</accession>
<reference evidence="1 2" key="1">
    <citation type="journal article" date="2024" name="Commun. Biol.">
        <title>Comparative genomic analysis of thermophilic fungi reveals convergent evolutionary adaptations and gene losses.</title>
        <authorList>
            <person name="Steindorff A.S."/>
            <person name="Aguilar-Pontes M.V."/>
            <person name="Robinson A.J."/>
            <person name="Andreopoulos B."/>
            <person name="LaButti K."/>
            <person name="Kuo A."/>
            <person name="Mondo S."/>
            <person name="Riley R."/>
            <person name="Otillar R."/>
            <person name="Haridas S."/>
            <person name="Lipzen A."/>
            <person name="Grimwood J."/>
            <person name="Schmutz J."/>
            <person name="Clum A."/>
            <person name="Reid I.D."/>
            <person name="Moisan M.C."/>
            <person name="Butler G."/>
            <person name="Nguyen T.T.M."/>
            <person name="Dewar K."/>
            <person name="Conant G."/>
            <person name="Drula E."/>
            <person name="Henrissat B."/>
            <person name="Hansel C."/>
            <person name="Singer S."/>
            <person name="Hutchinson M.I."/>
            <person name="de Vries R.P."/>
            <person name="Natvig D.O."/>
            <person name="Powell A.J."/>
            <person name="Tsang A."/>
            <person name="Grigoriev I.V."/>
        </authorList>
    </citation>
    <scope>NUCLEOTIDE SEQUENCE [LARGE SCALE GENOMIC DNA]</scope>
    <source>
        <strain evidence="1 2">CBS 494.80</strain>
    </source>
</reference>
<organism evidence="1 2">
    <name type="scientific">Oculimacula yallundae</name>
    <dbReference type="NCBI Taxonomy" id="86028"/>
    <lineage>
        <taxon>Eukaryota</taxon>
        <taxon>Fungi</taxon>
        <taxon>Dikarya</taxon>
        <taxon>Ascomycota</taxon>
        <taxon>Pezizomycotina</taxon>
        <taxon>Leotiomycetes</taxon>
        <taxon>Helotiales</taxon>
        <taxon>Ploettnerulaceae</taxon>
        <taxon>Oculimacula</taxon>
    </lineage>
</organism>
<dbReference type="Proteomes" id="UP001595075">
    <property type="component" value="Unassembled WGS sequence"/>
</dbReference>
<protein>
    <submittedName>
        <fullName evidence="1">Uncharacterized protein</fullName>
    </submittedName>
</protein>